<protein>
    <submittedName>
        <fullName evidence="2">Transporter</fullName>
    </submittedName>
</protein>
<feature type="chain" id="PRO_5046401210" evidence="1">
    <location>
        <begin position="25"/>
        <end position="302"/>
    </location>
</feature>
<dbReference type="InterPro" id="IPR025737">
    <property type="entry name" value="FApF"/>
</dbReference>
<dbReference type="RefSeq" id="WP_377315639.1">
    <property type="nucleotide sequence ID" value="NZ_JBHUIY010000012.1"/>
</dbReference>
<proteinExistence type="predicted"/>
<gene>
    <name evidence="2" type="ORF">ACFSNB_08035</name>
</gene>
<sequence length="302" mass="32445">MLHKLGRGLALALGLALLSAPAGATELWDQHLRGVDSGLPAGALPPEGLYFALNNYFASFKQYGPADRKTGMSLNAVVEAPVLLWNTGLEVLGAQYAVAVAQPLDYTEIGVPNAPTLTNTGHWGNFNTYLAPVILSWALPYDFHVKGSFGVWLDDASSAPGRSPSRGGVGSGNGFTTFEPALGISWLHDGWNLSAQIYYDTSTRNDRTRYQSGDQIAVDYTATKTIGGWTVGLGAFQLNQIEQDSRNGTKLSGTVSQSYGLGPILGYDFGRFSLQGTYNHYLLVHNDVGDDVLNVRLVVPVF</sequence>
<name>A0ABW5CBZ0_9PROT</name>
<accession>A0ABW5CBZ0</accession>
<evidence type="ECO:0000313" key="2">
    <source>
        <dbReference type="EMBL" id="MFD2233751.1"/>
    </source>
</evidence>
<organism evidence="2 3">
    <name type="scientific">Phaeospirillum tilakii</name>
    <dbReference type="NCBI Taxonomy" id="741673"/>
    <lineage>
        <taxon>Bacteria</taxon>
        <taxon>Pseudomonadati</taxon>
        <taxon>Pseudomonadota</taxon>
        <taxon>Alphaproteobacteria</taxon>
        <taxon>Rhodospirillales</taxon>
        <taxon>Rhodospirillaceae</taxon>
        <taxon>Phaeospirillum</taxon>
    </lineage>
</organism>
<keyword evidence="1" id="KW-0732">Signal</keyword>
<reference evidence="3" key="1">
    <citation type="journal article" date="2019" name="Int. J. Syst. Evol. Microbiol.">
        <title>The Global Catalogue of Microorganisms (GCM) 10K type strain sequencing project: providing services to taxonomists for standard genome sequencing and annotation.</title>
        <authorList>
            <consortium name="The Broad Institute Genomics Platform"/>
            <consortium name="The Broad Institute Genome Sequencing Center for Infectious Disease"/>
            <person name="Wu L."/>
            <person name="Ma J."/>
        </authorList>
    </citation>
    <scope>NUCLEOTIDE SEQUENCE [LARGE SCALE GENOMIC DNA]</scope>
    <source>
        <strain evidence="3">KCTC 15012</strain>
    </source>
</reference>
<feature type="signal peptide" evidence="1">
    <location>
        <begin position="1"/>
        <end position="24"/>
    </location>
</feature>
<dbReference type="Pfam" id="PF13557">
    <property type="entry name" value="Phenol_MetA_deg"/>
    <property type="match status" value="1"/>
</dbReference>
<evidence type="ECO:0000313" key="3">
    <source>
        <dbReference type="Proteomes" id="UP001597296"/>
    </source>
</evidence>
<dbReference type="Proteomes" id="UP001597296">
    <property type="component" value="Unassembled WGS sequence"/>
</dbReference>
<comment type="caution">
    <text evidence="2">The sequence shown here is derived from an EMBL/GenBank/DDBJ whole genome shotgun (WGS) entry which is preliminary data.</text>
</comment>
<keyword evidence="3" id="KW-1185">Reference proteome</keyword>
<dbReference type="EMBL" id="JBHUIY010000012">
    <property type="protein sequence ID" value="MFD2233751.1"/>
    <property type="molecule type" value="Genomic_DNA"/>
</dbReference>
<evidence type="ECO:0000256" key="1">
    <source>
        <dbReference type="SAM" id="SignalP"/>
    </source>
</evidence>